<organism evidence="11 12">
    <name type="scientific">Novosphingobium sediminicola</name>
    <dbReference type="NCBI Taxonomy" id="563162"/>
    <lineage>
        <taxon>Bacteria</taxon>
        <taxon>Pseudomonadati</taxon>
        <taxon>Pseudomonadota</taxon>
        <taxon>Alphaproteobacteria</taxon>
        <taxon>Sphingomonadales</taxon>
        <taxon>Sphingomonadaceae</taxon>
        <taxon>Novosphingobium</taxon>
    </lineage>
</organism>
<feature type="transmembrane region" description="Helical" evidence="8">
    <location>
        <begin position="157"/>
        <end position="178"/>
    </location>
</feature>
<feature type="transmembrane region" description="Helical" evidence="8">
    <location>
        <begin position="272"/>
        <end position="293"/>
    </location>
</feature>
<dbReference type="InterPro" id="IPR036640">
    <property type="entry name" value="ABC1_TM_sf"/>
</dbReference>
<dbReference type="InterPro" id="IPR027417">
    <property type="entry name" value="P-loop_NTPase"/>
</dbReference>
<dbReference type="Gene3D" id="1.20.1560.10">
    <property type="entry name" value="ABC transporter type 1, transmembrane domain"/>
    <property type="match status" value="1"/>
</dbReference>
<evidence type="ECO:0000256" key="2">
    <source>
        <dbReference type="ARBA" id="ARBA00022448"/>
    </source>
</evidence>
<feature type="transmembrane region" description="Helical" evidence="8">
    <location>
        <begin position="76"/>
        <end position="99"/>
    </location>
</feature>
<evidence type="ECO:0000256" key="3">
    <source>
        <dbReference type="ARBA" id="ARBA00022692"/>
    </source>
</evidence>
<evidence type="ECO:0000256" key="6">
    <source>
        <dbReference type="ARBA" id="ARBA00022989"/>
    </source>
</evidence>
<name>A0A7W6G5P1_9SPHN</name>
<keyword evidence="2" id="KW-0813">Transport</keyword>
<dbReference type="SUPFAM" id="SSF90123">
    <property type="entry name" value="ABC transporter transmembrane region"/>
    <property type="match status" value="1"/>
</dbReference>
<dbReference type="GO" id="GO:0005886">
    <property type="term" value="C:plasma membrane"/>
    <property type="evidence" value="ECO:0007669"/>
    <property type="project" value="UniProtKB-SubCell"/>
</dbReference>
<dbReference type="PROSITE" id="PS50929">
    <property type="entry name" value="ABC_TM1F"/>
    <property type="match status" value="1"/>
</dbReference>
<dbReference type="GO" id="GO:0016887">
    <property type="term" value="F:ATP hydrolysis activity"/>
    <property type="evidence" value="ECO:0007669"/>
    <property type="project" value="InterPro"/>
</dbReference>
<keyword evidence="12" id="KW-1185">Reference proteome</keyword>
<keyword evidence="3 8" id="KW-0812">Transmembrane</keyword>
<dbReference type="CDD" id="cd18582">
    <property type="entry name" value="ABC_6TM_ATM1_ABCB7"/>
    <property type="match status" value="1"/>
</dbReference>
<accession>A0A7W6G5P1</accession>
<dbReference type="GO" id="GO:0140359">
    <property type="term" value="F:ABC-type transporter activity"/>
    <property type="evidence" value="ECO:0007669"/>
    <property type="project" value="InterPro"/>
</dbReference>
<dbReference type="EMBL" id="JACIDX010000004">
    <property type="protein sequence ID" value="MBB3954295.1"/>
    <property type="molecule type" value="Genomic_DNA"/>
</dbReference>
<dbReference type="InterPro" id="IPR003593">
    <property type="entry name" value="AAA+_ATPase"/>
</dbReference>
<keyword evidence="6 8" id="KW-1133">Transmembrane helix</keyword>
<dbReference type="PANTHER" id="PTHR24221">
    <property type="entry name" value="ATP-BINDING CASSETTE SUB-FAMILY B"/>
    <property type="match status" value="1"/>
</dbReference>
<evidence type="ECO:0000256" key="5">
    <source>
        <dbReference type="ARBA" id="ARBA00022840"/>
    </source>
</evidence>
<keyword evidence="5 11" id="KW-0067">ATP-binding</keyword>
<dbReference type="Pfam" id="PF00005">
    <property type="entry name" value="ABC_tran"/>
    <property type="match status" value="1"/>
</dbReference>
<dbReference type="SMART" id="SM00382">
    <property type="entry name" value="AAA"/>
    <property type="match status" value="1"/>
</dbReference>
<evidence type="ECO:0000313" key="11">
    <source>
        <dbReference type="EMBL" id="MBB3954295.1"/>
    </source>
</evidence>
<dbReference type="GO" id="GO:0005524">
    <property type="term" value="F:ATP binding"/>
    <property type="evidence" value="ECO:0007669"/>
    <property type="project" value="UniProtKB-KW"/>
</dbReference>
<evidence type="ECO:0000256" key="7">
    <source>
        <dbReference type="ARBA" id="ARBA00023136"/>
    </source>
</evidence>
<dbReference type="PROSITE" id="PS00211">
    <property type="entry name" value="ABC_TRANSPORTER_1"/>
    <property type="match status" value="1"/>
</dbReference>
<dbReference type="Proteomes" id="UP000548867">
    <property type="component" value="Unassembled WGS sequence"/>
</dbReference>
<feature type="domain" description="ABC transmembrane type-1" evidence="10">
    <location>
        <begin position="44"/>
        <end position="329"/>
    </location>
</feature>
<evidence type="ECO:0000256" key="4">
    <source>
        <dbReference type="ARBA" id="ARBA00022741"/>
    </source>
</evidence>
<gene>
    <name evidence="11" type="ORF">GGR38_001222</name>
</gene>
<sequence>MPPDHSASPAPSAKTPRHDGWQTLRRFLPYLWPHDRPDLRMRIVAAVVFILASTATQMSLPYFLKWAIDAMNLTGPRVMTGAMLFVVAYAAGRFAGVAFDNLRNIVFERVGQEATRILAENVFSRLHQLSLRFHLARRTGEVTKTIERGTKSIDTMLYFMLFNIAPTVLQLLIVAVIFQINFGWGLVAATAFSIAAYIYVTRKITEWRTHLREKMNKLDGQALSRAVDSLLNYETVKYFAAEKREEARYSAATSAYADAATRSENSLGMLNIAQGLVVNLLMAGATAYTVWGWSKGEYTSGQLVFVQTYLTQLFRPLDMLGMVYRTIRQGLIDMADMFRLLDTEQEVKDKPGAPALVVHRPSVVFEDVVFGYDRDRTILRGLSFEVPAGHHVALVGPSGAGKSTIGRLLFRFYDPWSGRILIDGQDIAAVSQTSLRAALGIVPQDSVLFNDTIGYNIGYGHPTGEATPAQIEAAAHAAALSGLIDRLPARFDTEVGERGLKLSGGEKQRVAIARTLVKNPPILLLDEATSALDTRTEQDILATLHALSENRTSLSIAHRLSTIVDSDSILVLQDGRLVEQGNHAQLLRMDGLYAEMWARQANETQANETSEAVANAAE</sequence>
<keyword evidence="4" id="KW-0547">Nucleotide-binding</keyword>
<evidence type="ECO:0000259" key="10">
    <source>
        <dbReference type="PROSITE" id="PS50929"/>
    </source>
</evidence>
<reference evidence="11 12" key="1">
    <citation type="submission" date="2020-08" db="EMBL/GenBank/DDBJ databases">
        <title>Genomic Encyclopedia of Type Strains, Phase IV (KMG-IV): sequencing the most valuable type-strain genomes for metagenomic binning, comparative biology and taxonomic classification.</title>
        <authorList>
            <person name="Goeker M."/>
        </authorList>
    </citation>
    <scope>NUCLEOTIDE SEQUENCE [LARGE SCALE GENOMIC DNA]</scope>
    <source>
        <strain evidence="11 12">DSM 27057</strain>
    </source>
</reference>
<dbReference type="Pfam" id="PF00664">
    <property type="entry name" value="ABC_membrane"/>
    <property type="match status" value="1"/>
</dbReference>
<dbReference type="Gene3D" id="3.40.50.300">
    <property type="entry name" value="P-loop containing nucleotide triphosphate hydrolases"/>
    <property type="match status" value="1"/>
</dbReference>
<protein>
    <submittedName>
        <fullName evidence="11">ATP-binding cassette subfamily B protein</fullName>
    </submittedName>
</protein>
<keyword evidence="7 8" id="KW-0472">Membrane</keyword>
<dbReference type="AlphaFoldDB" id="A0A7W6G5P1"/>
<dbReference type="InterPro" id="IPR017871">
    <property type="entry name" value="ABC_transporter-like_CS"/>
</dbReference>
<dbReference type="PROSITE" id="PS50893">
    <property type="entry name" value="ABC_TRANSPORTER_2"/>
    <property type="match status" value="1"/>
</dbReference>
<dbReference type="RefSeq" id="WP_183623695.1">
    <property type="nucleotide sequence ID" value="NZ_JACIDX010000004.1"/>
</dbReference>
<evidence type="ECO:0000256" key="1">
    <source>
        <dbReference type="ARBA" id="ARBA00004651"/>
    </source>
</evidence>
<evidence type="ECO:0000256" key="8">
    <source>
        <dbReference type="SAM" id="Phobius"/>
    </source>
</evidence>
<dbReference type="FunFam" id="3.40.50.300:FF:000287">
    <property type="entry name" value="Multidrug ABC transporter ATP-binding protein"/>
    <property type="match status" value="1"/>
</dbReference>
<feature type="transmembrane region" description="Helical" evidence="8">
    <location>
        <begin position="184"/>
        <end position="200"/>
    </location>
</feature>
<proteinExistence type="predicted"/>
<evidence type="ECO:0000313" key="12">
    <source>
        <dbReference type="Proteomes" id="UP000548867"/>
    </source>
</evidence>
<comment type="caution">
    <text evidence="11">The sequence shown here is derived from an EMBL/GenBank/DDBJ whole genome shotgun (WGS) entry which is preliminary data.</text>
</comment>
<dbReference type="InterPro" id="IPR003439">
    <property type="entry name" value="ABC_transporter-like_ATP-bd"/>
</dbReference>
<dbReference type="InterPro" id="IPR039421">
    <property type="entry name" value="Type_1_exporter"/>
</dbReference>
<dbReference type="SUPFAM" id="SSF52540">
    <property type="entry name" value="P-loop containing nucleoside triphosphate hydrolases"/>
    <property type="match status" value="1"/>
</dbReference>
<dbReference type="PANTHER" id="PTHR24221:SF654">
    <property type="entry name" value="ATP-BINDING CASSETTE SUB-FAMILY B MEMBER 6"/>
    <property type="match status" value="1"/>
</dbReference>
<feature type="domain" description="ABC transporter" evidence="9">
    <location>
        <begin position="363"/>
        <end position="599"/>
    </location>
</feature>
<comment type="subcellular location">
    <subcellularLocation>
        <location evidence="1">Cell membrane</location>
        <topology evidence="1">Multi-pass membrane protein</topology>
    </subcellularLocation>
</comment>
<evidence type="ECO:0000259" key="9">
    <source>
        <dbReference type="PROSITE" id="PS50893"/>
    </source>
</evidence>
<feature type="transmembrane region" description="Helical" evidence="8">
    <location>
        <begin position="43"/>
        <end position="64"/>
    </location>
</feature>
<dbReference type="InterPro" id="IPR011527">
    <property type="entry name" value="ABC1_TM_dom"/>
</dbReference>